<protein>
    <submittedName>
        <fullName evidence="1">Glycosyltransferase involved in cell wall bisynthesis</fullName>
    </submittedName>
</protein>
<dbReference type="RefSeq" id="WP_103895517.1">
    <property type="nucleotide sequence ID" value="NZ_FNUK01000004.1"/>
</dbReference>
<dbReference type="PANTHER" id="PTHR12526:SF630">
    <property type="entry name" value="GLYCOSYLTRANSFERASE"/>
    <property type="match status" value="1"/>
</dbReference>
<dbReference type="EMBL" id="FNUK01000004">
    <property type="protein sequence ID" value="SEF55925.1"/>
    <property type="molecule type" value="Genomic_DNA"/>
</dbReference>
<dbReference type="Pfam" id="PF13692">
    <property type="entry name" value="Glyco_trans_1_4"/>
    <property type="match status" value="1"/>
</dbReference>
<gene>
    <name evidence="1" type="ORF">SAMN05660865_00508</name>
</gene>
<dbReference type="AlphaFoldDB" id="A0A1H5SZI7"/>
<dbReference type="SUPFAM" id="SSF53756">
    <property type="entry name" value="UDP-Glycosyltransferase/glycogen phosphorylase"/>
    <property type="match status" value="1"/>
</dbReference>
<proteinExistence type="predicted"/>
<dbReference type="Gene3D" id="3.40.50.2000">
    <property type="entry name" value="Glycogen Phosphorylase B"/>
    <property type="match status" value="2"/>
</dbReference>
<evidence type="ECO:0000313" key="2">
    <source>
        <dbReference type="Proteomes" id="UP000242850"/>
    </source>
</evidence>
<dbReference type="Proteomes" id="UP000242850">
    <property type="component" value="Unassembled WGS sequence"/>
</dbReference>
<evidence type="ECO:0000313" key="1">
    <source>
        <dbReference type="EMBL" id="SEF55925.1"/>
    </source>
</evidence>
<dbReference type="GO" id="GO:0016740">
    <property type="term" value="F:transferase activity"/>
    <property type="evidence" value="ECO:0007669"/>
    <property type="project" value="UniProtKB-KW"/>
</dbReference>
<keyword evidence="1" id="KW-0808">Transferase</keyword>
<organism evidence="1 2">
    <name type="scientific">Caloramator fervidus</name>
    <dbReference type="NCBI Taxonomy" id="29344"/>
    <lineage>
        <taxon>Bacteria</taxon>
        <taxon>Bacillati</taxon>
        <taxon>Bacillota</taxon>
        <taxon>Clostridia</taxon>
        <taxon>Eubacteriales</taxon>
        <taxon>Clostridiaceae</taxon>
        <taxon>Caloramator</taxon>
    </lineage>
</organism>
<sequence>MINKKKALFLTTEIPYPLDNGGKIRSYNLIKGLSKNYLIDLVCFAEFDVNIDDINELKKLCNDIRVVNKVFTSSLSKANTFVNVVKSIFRNRPFIIEKFNDIRFAEHIKHFMLNNFYNIIIFDHLNITSYINLVKNLSDRPMVLSQHNAEYLIIKRRYENEKNILKKIYLKYEYEKTKRFEMKVCKEFKKVIVLSEEDKLSLVSEDYKGDNIEILPISIEMGYRKRQYNSKIKNLLFLGTMSWYPNEHGILWFLDNVFPKLIQYDKDIKLYIVGKNPSEKILKYNSDNIIVTGYVKDVNEYIEKCDICIVPIFIGGGMRVKILECMTKGLPCISTSIGAEGIKAVDGESIIIANSESEFIEKLLNLNHKFLMKIADNAYKLVCEYYSVDAVNNKLISILDNVDKD</sequence>
<reference evidence="2" key="1">
    <citation type="submission" date="2016-10" db="EMBL/GenBank/DDBJ databases">
        <authorList>
            <person name="Varghese N."/>
            <person name="Submissions S."/>
        </authorList>
    </citation>
    <scope>NUCLEOTIDE SEQUENCE [LARGE SCALE GENOMIC DNA]</scope>
    <source>
        <strain evidence="2">DSM 5463</strain>
    </source>
</reference>
<dbReference type="PANTHER" id="PTHR12526">
    <property type="entry name" value="GLYCOSYLTRANSFERASE"/>
    <property type="match status" value="1"/>
</dbReference>
<dbReference type="OrthoDB" id="9807209at2"/>
<keyword evidence="2" id="KW-1185">Reference proteome</keyword>
<accession>A0A1H5SZI7</accession>
<name>A0A1H5SZI7_9CLOT</name>
<dbReference type="CDD" id="cd03801">
    <property type="entry name" value="GT4_PimA-like"/>
    <property type="match status" value="1"/>
</dbReference>